<dbReference type="AlphaFoldDB" id="A0A1H3E7F6"/>
<sequence>MALPAKPKSILYLEPGFPGQYRHLIQHFAALGGVRQIFLHDAAQPITETLSGIETYAYQIAPHGSGCHRYAQNFNTSVQRADAVRDLALHLKASGFVPEVVCAHGGFGEGLFIKRVFPDARLVVFMEYYYGTGDLIGSDPRYAPETRAQRESAQIRNALVWLTHEIADVAITPTPWQRDLHPPDIRRRLRVIHDGIDTDWYTPDAEASFVLPNGDVLQAGDPIVTFVARSLEPLRGVHTVLHALPRVLRTHPHAQALIVGRDQPLYGPSHAGRESHFARLWRVLQTQPEARRIHHLPWLNHQALRTIYRLSAAHIYASLPFVLSWSPLEAMASGALLVAADTAPVRDVMTHGRTAVLFRAGDATALAATVHQALSQPETLRPIRLAAREQVRHQYDLRRQCLPRLIAAMLC</sequence>
<organism evidence="4 5">
    <name type="scientific">Allochromatium warmingii</name>
    <name type="common">Chromatium warmingii</name>
    <dbReference type="NCBI Taxonomy" id="61595"/>
    <lineage>
        <taxon>Bacteria</taxon>
        <taxon>Pseudomonadati</taxon>
        <taxon>Pseudomonadota</taxon>
        <taxon>Gammaproteobacteria</taxon>
        <taxon>Chromatiales</taxon>
        <taxon>Chromatiaceae</taxon>
        <taxon>Allochromatium</taxon>
    </lineage>
</organism>
<evidence type="ECO:0000313" key="5">
    <source>
        <dbReference type="Proteomes" id="UP000198672"/>
    </source>
</evidence>
<feature type="domain" description="Glycosyl transferase family 1" evidence="2">
    <location>
        <begin position="220"/>
        <end position="389"/>
    </location>
</feature>
<feature type="domain" description="Glycosyl transferase family 4" evidence="3">
    <location>
        <begin position="46"/>
        <end position="199"/>
    </location>
</feature>
<evidence type="ECO:0000256" key="1">
    <source>
        <dbReference type="ARBA" id="ARBA00022679"/>
    </source>
</evidence>
<accession>A0A1H3E7F6</accession>
<dbReference type="PANTHER" id="PTHR46401">
    <property type="entry name" value="GLYCOSYLTRANSFERASE WBBK-RELATED"/>
    <property type="match status" value="1"/>
</dbReference>
<dbReference type="OrthoDB" id="5416057at2"/>
<dbReference type="Pfam" id="PF12000">
    <property type="entry name" value="Glyco_trans_4_3"/>
    <property type="match status" value="1"/>
</dbReference>
<dbReference type="InterPro" id="IPR001296">
    <property type="entry name" value="Glyco_trans_1"/>
</dbReference>
<reference evidence="5" key="1">
    <citation type="submission" date="2016-10" db="EMBL/GenBank/DDBJ databases">
        <authorList>
            <person name="Varghese N."/>
            <person name="Submissions S."/>
        </authorList>
    </citation>
    <scope>NUCLEOTIDE SEQUENCE [LARGE SCALE GENOMIC DNA]</scope>
    <source>
        <strain evidence="5">DSM 173</strain>
    </source>
</reference>
<dbReference type="GO" id="GO:0009103">
    <property type="term" value="P:lipopolysaccharide biosynthetic process"/>
    <property type="evidence" value="ECO:0007669"/>
    <property type="project" value="TreeGrafter"/>
</dbReference>
<dbReference type="SUPFAM" id="SSF53756">
    <property type="entry name" value="UDP-Glycosyltransferase/glycogen phosphorylase"/>
    <property type="match status" value="1"/>
</dbReference>
<dbReference type="InterPro" id="IPR022623">
    <property type="entry name" value="Glyco_trans_4"/>
</dbReference>
<dbReference type="STRING" id="61595.SAMN05421644_11156"/>
<gene>
    <name evidence="4" type="ORF">SAMN05421644_11156</name>
</gene>
<keyword evidence="1 4" id="KW-0808">Transferase</keyword>
<dbReference type="EMBL" id="FNOW01000011">
    <property type="protein sequence ID" value="SDX73864.1"/>
    <property type="molecule type" value="Genomic_DNA"/>
</dbReference>
<evidence type="ECO:0000313" key="4">
    <source>
        <dbReference type="EMBL" id="SDX73864.1"/>
    </source>
</evidence>
<proteinExistence type="predicted"/>
<evidence type="ECO:0000259" key="2">
    <source>
        <dbReference type="Pfam" id="PF00534"/>
    </source>
</evidence>
<protein>
    <submittedName>
        <fullName evidence="4">Glycosyl transferases group 1</fullName>
    </submittedName>
</protein>
<dbReference type="RefSeq" id="WP_091332799.1">
    <property type="nucleotide sequence ID" value="NZ_FNOW01000011.1"/>
</dbReference>
<name>A0A1H3E7F6_ALLWA</name>
<keyword evidence="5" id="KW-1185">Reference proteome</keyword>
<dbReference type="GO" id="GO:0016757">
    <property type="term" value="F:glycosyltransferase activity"/>
    <property type="evidence" value="ECO:0007669"/>
    <property type="project" value="InterPro"/>
</dbReference>
<dbReference type="PANTHER" id="PTHR46401:SF2">
    <property type="entry name" value="GLYCOSYLTRANSFERASE WBBK-RELATED"/>
    <property type="match status" value="1"/>
</dbReference>
<dbReference type="Pfam" id="PF00534">
    <property type="entry name" value="Glycos_transf_1"/>
    <property type="match status" value="1"/>
</dbReference>
<dbReference type="Proteomes" id="UP000198672">
    <property type="component" value="Unassembled WGS sequence"/>
</dbReference>
<dbReference type="Gene3D" id="3.40.50.2000">
    <property type="entry name" value="Glycogen Phosphorylase B"/>
    <property type="match status" value="1"/>
</dbReference>
<evidence type="ECO:0000259" key="3">
    <source>
        <dbReference type="Pfam" id="PF12000"/>
    </source>
</evidence>